<keyword evidence="2" id="KW-1185">Reference proteome</keyword>
<comment type="caution">
    <text evidence="1">The sequence shown here is derived from an EMBL/GenBank/DDBJ whole genome shotgun (WGS) entry which is preliminary data.</text>
</comment>
<organism evidence="1 2">
    <name type="scientific">Clostridium puniceum</name>
    <dbReference type="NCBI Taxonomy" id="29367"/>
    <lineage>
        <taxon>Bacteria</taxon>
        <taxon>Bacillati</taxon>
        <taxon>Bacillota</taxon>
        <taxon>Clostridia</taxon>
        <taxon>Eubacteriales</taxon>
        <taxon>Clostridiaceae</taxon>
        <taxon>Clostridium</taxon>
    </lineage>
</organism>
<evidence type="ECO:0000313" key="2">
    <source>
        <dbReference type="Proteomes" id="UP000190890"/>
    </source>
</evidence>
<proteinExistence type="predicted"/>
<dbReference type="AlphaFoldDB" id="A0A1S8TKW7"/>
<dbReference type="EMBL" id="LZZM01000127">
    <property type="protein sequence ID" value="OOM78316.1"/>
    <property type="molecule type" value="Genomic_DNA"/>
</dbReference>
<dbReference type="CDD" id="cd11532">
    <property type="entry name" value="NTP-PPase_COG4997"/>
    <property type="match status" value="1"/>
</dbReference>
<dbReference type="Proteomes" id="UP000190890">
    <property type="component" value="Unassembled WGS sequence"/>
</dbReference>
<protein>
    <recommendedName>
        <fullName evidence="3">Phosphoribosyl-ATP pyrophosphohydrolase</fullName>
    </recommendedName>
</protein>
<dbReference type="STRING" id="29367.CLPUN_19250"/>
<evidence type="ECO:0008006" key="3">
    <source>
        <dbReference type="Google" id="ProtNLM"/>
    </source>
</evidence>
<gene>
    <name evidence="1" type="ORF">CLPUN_19250</name>
</gene>
<dbReference type="InterPro" id="IPR038735">
    <property type="entry name" value="MSMEG_1276-like_NTP-PPase_dom"/>
</dbReference>
<dbReference type="OrthoDB" id="9813491at2"/>
<dbReference type="SUPFAM" id="SSF101386">
    <property type="entry name" value="all-alpha NTP pyrophosphatases"/>
    <property type="match status" value="1"/>
</dbReference>
<name>A0A1S8TKW7_9CLOT</name>
<evidence type="ECO:0000313" key="1">
    <source>
        <dbReference type="EMBL" id="OOM78316.1"/>
    </source>
</evidence>
<accession>A0A1S8TKW7</accession>
<sequence>MKRYNKLVRDKIPKIIKADGRECETLIVAGEEKYKLLEEKLQEEVNEFLEDKNLEELADVMEVLFGLADSLGYSEEELLKTRDKKREERGGFKDGIVLKSVL</sequence>
<dbReference type="RefSeq" id="WP_077847087.1">
    <property type="nucleotide sequence ID" value="NZ_LZZM01000127.1"/>
</dbReference>
<reference evidence="1 2" key="1">
    <citation type="submission" date="2016-05" db="EMBL/GenBank/DDBJ databases">
        <title>Microbial solvent formation.</title>
        <authorList>
            <person name="Poehlein A."/>
            <person name="Montoya Solano J.D."/>
            <person name="Flitsch S."/>
            <person name="Krabben P."/>
            <person name="Duerre P."/>
            <person name="Daniel R."/>
        </authorList>
    </citation>
    <scope>NUCLEOTIDE SEQUENCE [LARGE SCALE GENOMIC DNA]</scope>
    <source>
        <strain evidence="1 2">DSM 2619</strain>
    </source>
</reference>